<dbReference type="SUPFAM" id="SSF55874">
    <property type="entry name" value="ATPase domain of HSP90 chaperone/DNA topoisomerase II/histidine kinase"/>
    <property type="match status" value="1"/>
</dbReference>
<keyword evidence="25" id="KW-1185">Reference proteome</keyword>
<accession>A0AA48KD63</accession>
<sequence length="687" mass="76161">MVKKPKRHPELTRLYVASGLSVLIWVIFMAYRLLSKQVEMGLDAPSRWSLLAVGMANVLAIGTLLFIVIRSIAKLYFERRSGILGARIRTRLVLAFLAVGIAPSLMLFAIGRTFIRKNVDRWFMPDTMEVIQDGHHVNEAYREQVRLRLNTAIARLTPEALHDPARERESTGFDLLARIPPQGVATVALAHGLVPPALADLREGIQTVAVPEGEWQVGIGPRGPAGDRVVAGVFLTRATLEGMIRLDKRYRESFQIHAGREVLETLPQRTLLFLTMLTLFIAVWTGLAIARTISEPVRALAKAAQRIGTGDLDVSLPEQGEDELAFLSQSFNAMTRDLRQSRSAIEAQAERIEGQRAYLGQLMEALPVGILSWQRDLELRTFNSVARRWLGVENWDLLEHGWAELSRQPSLGRLPELLAMVQAARRPHVEEIRIGGEGDGHPVRAIVIPLTGGGVLAVLEDLSALAQAEKRAAWQEVARRMAHEVKNPLTPIKLTTQRLQRRSREGRLDPQAVAEGAETILAEVASLTRLVDSFSQFAKLPVPHPTLLDAPDLVRQAIRLYEPTYPGIAFDLDLPAPLEVLWDADMVKRALINMVDNAIGALEGRGRIRVALVPQGPMVRLDVADDGPGVPEADRPNLFQPYFSTKQKGTGLGLAIVRRIAEDHHGEARYEPLERGSLFSLLLPIRA</sequence>
<dbReference type="SMART" id="SM00388">
    <property type="entry name" value="HisKA"/>
    <property type="match status" value="1"/>
</dbReference>
<dbReference type="EMBL" id="AP027080">
    <property type="protein sequence ID" value="BDU74183.1"/>
    <property type="molecule type" value="Genomic_DNA"/>
</dbReference>
<evidence type="ECO:0000313" key="24">
    <source>
        <dbReference type="EMBL" id="BDU74183.1"/>
    </source>
</evidence>
<keyword evidence="10 24" id="KW-0418">Kinase</keyword>
<dbReference type="CDD" id="cd06225">
    <property type="entry name" value="HAMP"/>
    <property type="match status" value="1"/>
</dbReference>
<evidence type="ECO:0000256" key="14">
    <source>
        <dbReference type="ARBA" id="ARBA00022912"/>
    </source>
</evidence>
<dbReference type="Gene3D" id="6.10.340.10">
    <property type="match status" value="1"/>
</dbReference>
<evidence type="ECO:0000256" key="16">
    <source>
        <dbReference type="ARBA" id="ARBA00023016"/>
    </source>
</evidence>
<keyword evidence="16" id="KW-0346">Stress response</keyword>
<dbReference type="KEGG" id="msil:METEAL_33570"/>
<dbReference type="RefSeq" id="WP_316412858.1">
    <property type="nucleotide sequence ID" value="NZ_AP027080.1"/>
</dbReference>
<dbReference type="InterPro" id="IPR000014">
    <property type="entry name" value="PAS"/>
</dbReference>
<dbReference type="InterPro" id="IPR035965">
    <property type="entry name" value="PAS-like_dom_sf"/>
</dbReference>
<dbReference type="CDD" id="cd00130">
    <property type="entry name" value="PAS"/>
    <property type="match status" value="1"/>
</dbReference>
<evidence type="ECO:0000313" key="25">
    <source>
        <dbReference type="Proteomes" id="UP001238179"/>
    </source>
</evidence>
<dbReference type="CDD" id="cd00082">
    <property type="entry name" value="HisKA"/>
    <property type="match status" value="1"/>
</dbReference>
<feature type="transmembrane region" description="Helical" evidence="21">
    <location>
        <begin position="12"/>
        <end position="31"/>
    </location>
</feature>
<keyword evidence="18" id="KW-0464">Manganese</keyword>
<dbReference type="PROSITE" id="PS50885">
    <property type="entry name" value="HAMP"/>
    <property type="match status" value="1"/>
</dbReference>
<keyword evidence="13" id="KW-0460">Magnesium</keyword>
<evidence type="ECO:0000256" key="7">
    <source>
        <dbReference type="ARBA" id="ARBA00022553"/>
    </source>
</evidence>
<evidence type="ECO:0000256" key="13">
    <source>
        <dbReference type="ARBA" id="ARBA00022842"/>
    </source>
</evidence>
<dbReference type="PANTHER" id="PTHR44936">
    <property type="entry name" value="SENSOR PROTEIN CREC"/>
    <property type="match status" value="1"/>
</dbReference>
<dbReference type="CDD" id="cd00075">
    <property type="entry name" value="HATPase"/>
    <property type="match status" value="1"/>
</dbReference>
<evidence type="ECO:0000256" key="9">
    <source>
        <dbReference type="ARBA" id="ARBA00022741"/>
    </source>
</evidence>
<feature type="transmembrane region" description="Helical" evidence="21">
    <location>
        <begin position="92"/>
        <end position="115"/>
    </location>
</feature>
<evidence type="ECO:0000256" key="12">
    <source>
        <dbReference type="ARBA" id="ARBA00022840"/>
    </source>
</evidence>
<comment type="cofactor">
    <cofactor evidence="3">
        <name>Mg(2+)</name>
        <dbReference type="ChEBI" id="CHEBI:18420"/>
    </cofactor>
</comment>
<evidence type="ECO:0000256" key="5">
    <source>
        <dbReference type="ARBA" id="ARBA00012438"/>
    </source>
</evidence>
<evidence type="ECO:0000256" key="21">
    <source>
        <dbReference type="SAM" id="Phobius"/>
    </source>
</evidence>
<evidence type="ECO:0000259" key="23">
    <source>
        <dbReference type="PROSITE" id="PS50885"/>
    </source>
</evidence>
<dbReference type="PRINTS" id="PR00344">
    <property type="entry name" value="BCTRLSENSOR"/>
</dbReference>
<dbReference type="InterPro" id="IPR036097">
    <property type="entry name" value="HisK_dim/P_sf"/>
</dbReference>
<dbReference type="SMART" id="SM00304">
    <property type="entry name" value="HAMP"/>
    <property type="match status" value="1"/>
</dbReference>
<comment type="subcellular location">
    <subcellularLocation>
        <location evidence="4">Cell membrane</location>
        <topology evidence="4">Multi-pass membrane protein</topology>
    </subcellularLocation>
</comment>
<dbReference type="AlphaFoldDB" id="A0AA48KD63"/>
<dbReference type="SUPFAM" id="SSF55785">
    <property type="entry name" value="PYP-like sensor domain (PAS domain)"/>
    <property type="match status" value="1"/>
</dbReference>
<dbReference type="PANTHER" id="PTHR44936:SF9">
    <property type="entry name" value="SENSOR PROTEIN CREC"/>
    <property type="match status" value="1"/>
</dbReference>
<dbReference type="Gene3D" id="1.10.287.130">
    <property type="match status" value="1"/>
</dbReference>
<dbReference type="InterPro" id="IPR003660">
    <property type="entry name" value="HAMP_dom"/>
</dbReference>
<keyword evidence="11" id="KW-0378">Hydrolase</keyword>
<evidence type="ECO:0000256" key="11">
    <source>
        <dbReference type="ARBA" id="ARBA00022801"/>
    </source>
</evidence>
<comment type="cofactor">
    <cofactor evidence="2">
        <name>Mn(2+)</name>
        <dbReference type="ChEBI" id="CHEBI:29035"/>
    </cofactor>
</comment>
<keyword evidence="21" id="KW-0472">Membrane</keyword>
<dbReference type="GO" id="GO:0005524">
    <property type="term" value="F:ATP binding"/>
    <property type="evidence" value="ECO:0007669"/>
    <property type="project" value="UniProtKB-KW"/>
</dbReference>
<evidence type="ECO:0000256" key="6">
    <source>
        <dbReference type="ARBA" id="ARBA00022475"/>
    </source>
</evidence>
<evidence type="ECO:0000256" key="19">
    <source>
        <dbReference type="ARBA" id="ARBA00040454"/>
    </source>
</evidence>
<evidence type="ECO:0000256" key="17">
    <source>
        <dbReference type="ARBA" id="ARBA00023026"/>
    </source>
</evidence>
<evidence type="ECO:0000256" key="4">
    <source>
        <dbReference type="ARBA" id="ARBA00004651"/>
    </source>
</evidence>
<dbReference type="SUPFAM" id="SSF47384">
    <property type="entry name" value="Homodimeric domain of signal transducing histidine kinase"/>
    <property type="match status" value="1"/>
</dbReference>
<proteinExistence type="predicted"/>
<dbReference type="InterPro" id="IPR017232">
    <property type="entry name" value="NtrY"/>
</dbReference>
<dbReference type="Pfam" id="PF00672">
    <property type="entry name" value="HAMP"/>
    <property type="match status" value="1"/>
</dbReference>
<dbReference type="Pfam" id="PF02518">
    <property type="entry name" value="HATPase_c"/>
    <property type="match status" value="1"/>
</dbReference>
<evidence type="ECO:0000256" key="10">
    <source>
        <dbReference type="ARBA" id="ARBA00022777"/>
    </source>
</evidence>
<evidence type="ECO:0000259" key="22">
    <source>
        <dbReference type="PROSITE" id="PS50109"/>
    </source>
</evidence>
<keyword evidence="17" id="KW-0843">Virulence</keyword>
<evidence type="ECO:0000256" key="3">
    <source>
        <dbReference type="ARBA" id="ARBA00001946"/>
    </source>
</evidence>
<comment type="catalytic activity">
    <reaction evidence="1">
        <text>ATP + protein L-histidine = ADP + protein N-phospho-L-histidine.</text>
        <dbReference type="EC" id="2.7.13.3"/>
    </reaction>
</comment>
<dbReference type="Gene3D" id="3.30.450.20">
    <property type="entry name" value="PAS domain"/>
    <property type="match status" value="1"/>
</dbReference>
<keyword evidence="6" id="KW-1003">Cell membrane</keyword>
<evidence type="ECO:0000256" key="8">
    <source>
        <dbReference type="ARBA" id="ARBA00022679"/>
    </source>
</evidence>
<evidence type="ECO:0000256" key="18">
    <source>
        <dbReference type="ARBA" id="ARBA00023211"/>
    </source>
</evidence>
<feature type="domain" description="Histidine kinase" evidence="22">
    <location>
        <begin position="480"/>
        <end position="687"/>
    </location>
</feature>
<dbReference type="SMART" id="SM00091">
    <property type="entry name" value="PAS"/>
    <property type="match status" value="1"/>
</dbReference>
<dbReference type="InterPro" id="IPR003661">
    <property type="entry name" value="HisK_dim/P_dom"/>
</dbReference>
<reference evidence="25" key="1">
    <citation type="journal article" date="2023" name="Int. J. Syst. Evol. Microbiol.">
        <title>Mesoterricola silvestris gen. nov., sp. nov., Mesoterricola sediminis sp. nov., Geothrix oryzae sp. nov., Geothrix edaphica sp. nov., Geothrix rubra sp. nov., and Geothrix limicola sp. nov., six novel members of Acidobacteriota isolated from soils.</title>
        <authorList>
            <person name="Itoh H."/>
            <person name="Sugisawa Y."/>
            <person name="Mise K."/>
            <person name="Xu Z."/>
            <person name="Kuniyasu M."/>
            <person name="Ushijima N."/>
            <person name="Kawano K."/>
            <person name="Kobayashi E."/>
            <person name="Shiratori Y."/>
            <person name="Masuda Y."/>
            <person name="Senoo K."/>
        </authorList>
    </citation>
    <scope>NUCLEOTIDE SEQUENCE [LARGE SCALE GENOMIC DNA]</scope>
    <source>
        <strain evidence="25">W79</strain>
    </source>
</reference>
<dbReference type="PROSITE" id="PS50109">
    <property type="entry name" value="HIS_KIN"/>
    <property type="match status" value="1"/>
</dbReference>
<dbReference type="SMART" id="SM00387">
    <property type="entry name" value="HATPase_c"/>
    <property type="match status" value="1"/>
</dbReference>
<keyword evidence="7" id="KW-0597">Phosphoprotein</keyword>
<protein>
    <recommendedName>
        <fullName evidence="19">Signal transduction histidine-protein kinase/phosphatase MprB</fullName>
        <ecNumber evidence="5">2.7.13.3</ecNumber>
    </recommendedName>
    <alternativeName>
        <fullName evidence="20">Mycobacterial persistence regulator B</fullName>
    </alternativeName>
</protein>
<keyword evidence="12" id="KW-0067">ATP-binding</keyword>
<keyword evidence="8" id="KW-0808">Transferase</keyword>
<dbReference type="GO" id="GO:0005886">
    <property type="term" value="C:plasma membrane"/>
    <property type="evidence" value="ECO:0007669"/>
    <property type="project" value="UniProtKB-SubCell"/>
</dbReference>
<dbReference type="GO" id="GO:0000155">
    <property type="term" value="F:phosphorelay sensor kinase activity"/>
    <property type="evidence" value="ECO:0007669"/>
    <property type="project" value="InterPro"/>
</dbReference>
<evidence type="ECO:0000256" key="1">
    <source>
        <dbReference type="ARBA" id="ARBA00000085"/>
    </source>
</evidence>
<gene>
    <name evidence="24" type="ORF">METEAL_33570</name>
</gene>
<dbReference type="InterPro" id="IPR050980">
    <property type="entry name" value="2C_sensor_his_kinase"/>
</dbReference>
<dbReference type="InterPro" id="IPR005467">
    <property type="entry name" value="His_kinase_dom"/>
</dbReference>
<evidence type="ECO:0000256" key="15">
    <source>
        <dbReference type="ARBA" id="ARBA00023012"/>
    </source>
</evidence>
<dbReference type="InterPro" id="IPR036890">
    <property type="entry name" value="HATPase_C_sf"/>
</dbReference>
<keyword evidence="15" id="KW-0902">Two-component regulatory system</keyword>
<evidence type="ECO:0000256" key="20">
    <source>
        <dbReference type="ARBA" id="ARBA00041776"/>
    </source>
</evidence>
<feature type="domain" description="HAMP" evidence="23">
    <location>
        <begin position="291"/>
        <end position="343"/>
    </location>
</feature>
<feature type="transmembrane region" description="Helical" evidence="21">
    <location>
        <begin position="51"/>
        <end position="72"/>
    </location>
</feature>
<dbReference type="EC" id="2.7.13.3" evidence="5"/>
<dbReference type="InterPro" id="IPR004358">
    <property type="entry name" value="Sig_transdc_His_kin-like_C"/>
</dbReference>
<dbReference type="PIRSF" id="PIRSF037532">
    <property type="entry name" value="STHK_NtrY"/>
    <property type="match status" value="1"/>
</dbReference>
<dbReference type="GO" id="GO:0004721">
    <property type="term" value="F:phosphoprotein phosphatase activity"/>
    <property type="evidence" value="ECO:0007669"/>
    <property type="project" value="UniProtKB-KW"/>
</dbReference>
<keyword evidence="14" id="KW-0904">Protein phosphatase</keyword>
<dbReference type="InterPro" id="IPR003594">
    <property type="entry name" value="HATPase_dom"/>
</dbReference>
<keyword evidence="21" id="KW-0812">Transmembrane</keyword>
<evidence type="ECO:0000256" key="2">
    <source>
        <dbReference type="ARBA" id="ARBA00001936"/>
    </source>
</evidence>
<dbReference type="Proteomes" id="UP001238179">
    <property type="component" value="Chromosome"/>
</dbReference>
<dbReference type="Pfam" id="PF00512">
    <property type="entry name" value="HisKA"/>
    <property type="match status" value="1"/>
</dbReference>
<keyword evidence="9" id="KW-0547">Nucleotide-binding</keyword>
<keyword evidence="21" id="KW-1133">Transmembrane helix</keyword>
<organism evidence="24 25">
    <name type="scientific">Mesoterricola silvestris</name>
    <dbReference type="NCBI Taxonomy" id="2927979"/>
    <lineage>
        <taxon>Bacteria</taxon>
        <taxon>Pseudomonadati</taxon>
        <taxon>Acidobacteriota</taxon>
        <taxon>Holophagae</taxon>
        <taxon>Holophagales</taxon>
        <taxon>Holophagaceae</taxon>
        <taxon>Mesoterricola</taxon>
    </lineage>
</organism>
<dbReference type="SUPFAM" id="SSF158472">
    <property type="entry name" value="HAMP domain-like"/>
    <property type="match status" value="1"/>
</dbReference>
<name>A0AA48KD63_9BACT</name>
<dbReference type="Gene3D" id="3.30.565.10">
    <property type="entry name" value="Histidine kinase-like ATPase, C-terminal domain"/>
    <property type="match status" value="1"/>
</dbReference>